<proteinExistence type="predicted"/>
<reference evidence="3" key="2">
    <citation type="submission" date="2020-08" db="EMBL/GenBank/DDBJ databases">
        <authorList>
            <person name="Chen M."/>
            <person name="Teng W."/>
            <person name="Zhao L."/>
            <person name="Hu C."/>
            <person name="Zhou Y."/>
            <person name="Han B."/>
            <person name="Song L."/>
            <person name="Shu W."/>
        </authorList>
    </citation>
    <scope>NUCLEOTIDE SEQUENCE</scope>
    <source>
        <strain evidence="3">FACHB-1375</strain>
    </source>
</reference>
<dbReference type="PANTHER" id="PTHR12526">
    <property type="entry name" value="GLYCOSYLTRANSFERASE"/>
    <property type="match status" value="1"/>
</dbReference>
<dbReference type="RefSeq" id="WP_190472312.1">
    <property type="nucleotide sequence ID" value="NZ_JACJPW010000100.1"/>
</dbReference>
<name>A0A926VKI8_9CYAN</name>
<dbReference type="PANTHER" id="PTHR12526:SF630">
    <property type="entry name" value="GLYCOSYLTRANSFERASE"/>
    <property type="match status" value="1"/>
</dbReference>
<sequence length="371" mass="41418">MRITLVTPSLSCGGAERALVLVAEGLMKKGYDVSIVTIAGIERDFYQLSKGVNRLSLNIAANSPTPIHAVWNNLYRLWVLRKTIQSLQPEVVISFLDTTNILTLLALFNTKYPILVSEQNNPIAETQNLWSKLRRFTYPMAAKVVSVSDGVDAYFDWLPKNKRAVIYNPVQPIKDEPIKSDLPPGADPEKKWAIAIGRLTYQKGFDLLLPAFQKIADKYPDWQLLIFGEGELRRELEDLREKLGLTHQVLFPGLTANPIGMLKSAKLFVLSSRWEGLPAVLFEALSCGLPVVSMNCPSGPQEIIRDGIDGILVPNGDVSAFTSAMDRLMSDPEERARLASRASEAVDRFSLDKVVKKWELLIDEVLKEKAK</sequence>
<evidence type="ECO:0000259" key="1">
    <source>
        <dbReference type="Pfam" id="PF00534"/>
    </source>
</evidence>
<keyword evidence="4" id="KW-1185">Reference proteome</keyword>
<comment type="caution">
    <text evidence="3">The sequence shown here is derived from an EMBL/GenBank/DDBJ whole genome shotgun (WGS) entry which is preliminary data.</text>
</comment>
<feature type="domain" description="Glycosyl transferase family 1" evidence="1">
    <location>
        <begin position="186"/>
        <end position="343"/>
    </location>
</feature>
<reference evidence="3" key="1">
    <citation type="journal article" date="2015" name="ISME J.">
        <title>Draft Genome Sequence of Streptomyces incarnatus NRRL8089, which Produces the Nucleoside Antibiotic Sinefungin.</title>
        <authorList>
            <person name="Oshima K."/>
            <person name="Hattori M."/>
            <person name="Shimizu H."/>
            <person name="Fukuda K."/>
            <person name="Nemoto M."/>
            <person name="Inagaki K."/>
            <person name="Tamura T."/>
        </authorList>
    </citation>
    <scope>NUCLEOTIDE SEQUENCE</scope>
    <source>
        <strain evidence="3">FACHB-1375</strain>
    </source>
</reference>
<dbReference type="Pfam" id="PF13439">
    <property type="entry name" value="Glyco_transf_4"/>
    <property type="match status" value="1"/>
</dbReference>
<dbReference type="InterPro" id="IPR028098">
    <property type="entry name" value="Glyco_trans_4-like_N"/>
</dbReference>
<dbReference type="InterPro" id="IPR001296">
    <property type="entry name" value="Glyco_trans_1"/>
</dbReference>
<organism evidence="3 4">
    <name type="scientific">Aerosakkonema funiforme FACHB-1375</name>
    <dbReference type="NCBI Taxonomy" id="2949571"/>
    <lineage>
        <taxon>Bacteria</taxon>
        <taxon>Bacillati</taxon>
        <taxon>Cyanobacteriota</taxon>
        <taxon>Cyanophyceae</taxon>
        <taxon>Oscillatoriophycideae</taxon>
        <taxon>Aerosakkonematales</taxon>
        <taxon>Aerosakkonemataceae</taxon>
        <taxon>Aerosakkonema</taxon>
    </lineage>
</organism>
<gene>
    <name evidence="3" type="ORF">H6G03_28350</name>
</gene>
<dbReference type="AlphaFoldDB" id="A0A926VKI8"/>
<dbReference type="Gene3D" id="3.40.50.2000">
    <property type="entry name" value="Glycogen Phosphorylase B"/>
    <property type="match status" value="2"/>
</dbReference>
<dbReference type="Pfam" id="PF00534">
    <property type="entry name" value="Glycos_transf_1"/>
    <property type="match status" value="1"/>
</dbReference>
<dbReference type="SUPFAM" id="SSF53756">
    <property type="entry name" value="UDP-Glycosyltransferase/glycogen phosphorylase"/>
    <property type="match status" value="1"/>
</dbReference>
<dbReference type="EMBL" id="JACJPW010000100">
    <property type="protein sequence ID" value="MBD2184938.1"/>
    <property type="molecule type" value="Genomic_DNA"/>
</dbReference>
<dbReference type="GO" id="GO:0016757">
    <property type="term" value="F:glycosyltransferase activity"/>
    <property type="evidence" value="ECO:0007669"/>
    <property type="project" value="InterPro"/>
</dbReference>
<dbReference type="CDD" id="cd03820">
    <property type="entry name" value="GT4_AmsD-like"/>
    <property type="match status" value="1"/>
</dbReference>
<evidence type="ECO:0000313" key="4">
    <source>
        <dbReference type="Proteomes" id="UP000641646"/>
    </source>
</evidence>
<protein>
    <submittedName>
        <fullName evidence="3">Glycosyltransferase family 4 protein</fullName>
    </submittedName>
</protein>
<accession>A0A926VKI8</accession>
<feature type="domain" description="Glycosyltransferase subfamily 4-like N-terminal" evidence="2">
    <location>
        <begin position="13"/>
        <end position="171"/>
    </location>
</feature>
<evidence type="ECO:0000259" key="2">
    <source>
        <dbReference type="Pfam" id="PF13439"/>
    </source>
</evidence>
<dbReference type="Proteomes" id="UP000641646">
    <property type="component" value="Unassembled WGS sequence"/>
</dbReference>
<evidence type="ECO:0000313" key="3">
    <source>
        <dbReference type="EMBL" id="MBD2184938.1"/>
    </source>
</evidence>